<feature type="domain" description="Lipocalin-like" evidence="1">
    <location>
        <begin position="8"/>
        <end position="138"/>
    </location>
</feature>
<proteinExistence type="predicted"/>
<protein>
    <submittedName>
        <fullName evidence="2">Lipocalin-like domain-containing protein</fullName>
    </submittedName>
</protein>
<dbReference type="InterPro" id="IPR024311">
    <property type="entry name" value="Lipocalin-like"/>
</dbReference>
<evidence type="ECO:0000313" key="2">
    <source>
        <dbReference type="EMBL" id="MEX0409081.1"/>
    </source>
</evidence>
<sequence>MGHENLLGVWKLLSLQFAVTDTSECRDMYGPDPLGYIFITPDNRMITVITSRGRKPSDSESGDADLFKSMMAYSGRFRIDGADQFVTEVEVSWHPGWVGTEQARTFSIVDDILSITTAETLHPMFPGQKGRGILKWQRTSAF</sequence>
<organism evidence="2 3">
    <name type="scientific">Aquibium pacificus</name>
    <dbReference type="NCBI Taxonomy" id="3153579"/>
    <lineage>
        <taxon>Bacteria</taxon>
        <taxon>Pseudomonadati</taxon>
        <taxon>Pseudomonadota</taxon>
        <taxon>Alphaproteobacteria</taxon>
        <taxon>Hyphomicrobiales</taxon>
        <taxon>Phyllobacteriaceae</taxon>
        <taxon>Aquibium</taxon>
    </lineage>
</organism>
<accession>A0ABV3ST51</accession>
<reference evidence="2 3" key="1">
    <citation type="submission" date="2024-05" db="EMBL/GenBank/DDBJ databases">
        <authorList>
            <person name="Jiang F."/>
        </authorList>
    </citation>
    <scope>NUCLEOTIDE SEQUENCE [LARGE SCALE GENOMIC DNA]</scope>
    <source>
        <strain evidence="2 3">LZ166</strain>
    </source>
</reference>
<gene>
    <name evidence="2" type="ORF">ABGN05_25905</name>
</gene>
<evidence type="ECO:0000259" key="1">
    <source>
        <dbReference type="Pfam" id="PF13924"/>
    </source>
</evidence>
<evidence type="ECO:0000313" key="3">
    <source>
        <dbReference type="Proteomes" id="UP001556692"/>
    </source>
</evidence>
<dbReference type="EMBL" id="JBDPGJ010000007">
    <property type="protein sequence ID" value="MEX0409081.1"/>
    <property type="molecule type" value="Genomic_DNA"/>
</dbReference>
<dbReference type="Pfam" id="PF13924">
    <property type="entry name" value="Lipocalin_5"/>
    <property type="match status" value="1"/>
</dbReference>
<name>A0ABV3ST51_9HYPH</name>
<comment type="caution">
    <text evidence="2">The sequence shown here is derived from an EMBL/GenBank/DDBJ whole genome shotgun (WGS) entry which is preliminary data.</text>
</comment>
<dbReference type="Proteomes" id="UP001556692">
    <property type="component" value="Unassembled WGS sequence"/>
</dbReference>
<keyword evidence="3" id="KW-1185">Reference proteome</keyword>
<dbReference type="RefSeq" id="WP_367956922.1">
    <property type="nucleotide sequence ID" value="NZ_JBDPGJ010000007.1"/>
</dbReference>